<protein>
    <submittedName>
        <fullName evidence="1">Uncharacterized protein</fullName>
    </submittedName>
</protein>
<dbReference type="GeneID" id="87874597"/>
<reference evidence="1 2" key="1">
    <citation type="journal article" date="2023" name="Mol. Phylogenet. Evol.">
        <title>Genome-scale phylogeny and comparative genomics of the fungal order Sordariales.</title>
        <authorList>
            <person name="Hensen N."/>
            <person name="Bonometti L."/>
            <person name="Westerberg I."/>
            <person name="Brannstrom I.O."/>
            <person name="Guillou S."/>
            <person name="Cros-Aarteil S."/>
            <person name="Calhoun S."/>
            <person name="Haridas S."/>
            <person name="Kuo A."/>
            <person name="Mondo S."/>
            <person name="Pangilinan J."/>
            <person name="Riley R."/>
            <person name="LaButti K."/>
            <person name="Andreopoulos B."/>
            <person name="Lipzen A."/>
            <person name="Chen C."/>
            <person name="Yan M."/>
            <person name="Daum C."/>
            <person name="Ng V."/>
            <person name="Clum A."/>
            <person name="Steindorff A."/>
            <person name="Ohm R.A."/>
            <person name="Martin F."/>
            <person name="Silar P."/>
            <person name="Natvig D.O."/>
            <person name="Lalanne C."/>
            <person name="Gautier V."/>
            <person name="Ament-Velasquez S.L."/>
            <person name="Kruys A."/>
            <person name="Hutchinson M.I."/>
            <person name="Powell A.J."/>
            <person name="Barry K."/>
            <person name="Miller A.N."/>
            <person name="Grigoriev I.V."/>
            <person name="Debuchy R."/>
            <person name="Gladieux P."/>
            <person name="Hiltunen Thoren M."/>
            <person name="Johannesson H."/>
        </authorList>
    </citation>
    <scope>NUCLEOTIDE SEQUENCE [LARGE SCALE GENOMIC DNA]</scope>
    <source>
        <strain evidence="1 2">FGSC 10403</strain>
    </source>
</reference>
<name>A0AAJ0I9I9_9PEZI</name>
<accession>A0AAJ0I9I9</accession>
<gene>
    <name evidence="1" type="ORF">B0T23DRAFT_376584</name>
</gene>
<dbReference type="RefSeq" id="XP_062693880.1">
    <property type="nucleotide sequence ID" value="XM_062836975.1"/>
</dbReference>
<dbReference type="EMBL" id="JAULSX010000003">
    <property type="protein sequence ID" value="KAK3494451.1"/>
    <property type="molecule type" value="Genomic_DNA"/>
</dbReference>
<evidence type="ECO:0000313" key="2">
    <source>
        <dbReference type="Proteomes" id="UP001285908"/>
    </source>
</evidence>
<evidence type="ECO:0000313" key="1">
    <source>
        <dbReference type="EMBL" id="KAK3494451.1"/>
    </source>
</evidence>
<organism evidence="1 2">
    <name type="scientific">Neurospora hispaniola</name>
    <dbReference type="NCBI Taxonomy" id="588809"/>
    <lineage>
        <taxon>Eukaryota</taxon>
        <taxon>Fungi</taxon>
        <taxon>Dikarya</taxon>
        <taxon>Ascomycota</taxon>
        <taxon>Pezizomycotina</taxon>
        <taxon>Sordariomycetes</taxon>
        <taxon>Sordariomycetidae</taxon>
        <taxon>Sordariales</taxon>
        <taxon>Sordariaceae</taxon>
        <taxon>Neurospora</taxon>
    </lineage>
</organism>
<dbReference type="AlphaFoldDB" id="A0AAJ0I9I9"/>
<dbReference type="Proteomes" id="UP001285908">
    <property type="component" value="Unassembled WGS sequence"/>
</dbReference>
<proteinExistence type="predicted"/>
<keyword evidence="2" id="KW-1185">Reference proteome</keyword>
<sequence length="97" mass="11319">MLLRPSSRSPSQRYVCLLLMSHVVRSGFRWWFCVCWRNKRLEGRRDSLVMSPPRVPQATLASQASHVPCESVYLTACCRTRRTRLHSLDVKSIENTR</sequence>
<comment type="caution">
    <text evidence="1">The sequence shown here is derived from an EMBL/GenBank/DDBJ whole genome shotgun (WGS) entry which is preliminary data.</text>
</comment>